<evidence type="ECO:0000256" key="7">
    <source>
        <dbReference type="ARBA" id="ARBA00047942"/>
    </source>
</evidence>
<dbReference type="CDD" id="cd02440">
    <property type="entry name" value="AdoMet_MTases"/>
    <property type="match status" value="1"/>
</dbReference>
<reference evidence="9 10" key="1">
    <citation type="journal article" date="2008" name="BMC Genomics">
        <title>Complete genome of Phenylobacterium zucineum - a novel facultative intracellular bacterium isolated from human erythroleukemia cell line K562.</title>
        <authorList>
            <person name="Luo Y."/>
            <person name="Xu X."/>
            <person name="Ding Z."/>
            <person name="Liu Z."/>
            <person name="Zhang B."/>
            <person name="Yan Z."/>
            <person name="Sun J."/>
            <person name="Hu S."/>
            <person name="Hu X."/>
        </authorList>
    </citation>
    <scope>NUCLEOTIDE SEQUENCE [LARGE SCALE GENOMIC DNA]</scope>
    <source>
        <strain evidence="9 10">HLK1</strain>
    </source>
</reference>
<dbReference type="GO" id="GO:0032259">
    <property type="term" value="P:methylation"/>
    <property type="evidence" value="ECO:0007669"/>
    <property type="project" value="UniProtKB-KW"/>
</dbReference>
<dbReference type="AlphaFoldDB" id="B4RD01"/>
<accession>B4RD01</accession>
<dbReference type="OrthoDB" id="9806213at2"/>
<dbReference type="eggNOG" id="COG0286">
    <property type="taxonomic scope" value="Bacteria"/>
</dbReference>
<keyword evidence="10" id="KW-1185">Reference proteome</keyword>
<keyword evidence="3 9" id="KW-0489">Methyltransferase</keyword>
<comment type="catalytic activity">
    <reaction evidence="7">
        <text>a 2'-deoxyadenosine in DNA + S-adenosyl-L-methionine = an N(6)-methyl-2'-deoxyadenosine in DNA + S-adenosyl-L-homocysteine + H(+)</text>
        <dbReference type="Rhea" id="RHEA:15197"/>
        <dbReference type="Rhea" id="RHEA-COMP:12418"/>
        <dbReference type="Rhea" id="RHEA-COMP:12419"/>
        <dbReference type="ChEBI" id="CHEBI:15378"/>
        <dbReference type="ChEBI" id="CHEBI:57856"/>
        <dbReference type="ChEBI" id="CHEBI:59789"/>
        <dbReference type="ChEBI" id="CHEBI:90615"/>
        <dbReference type="ChEBI" id="CHEBI:90616"/>
        <dbReference type="EC" id="2.1.1.72"/>
    </reaction>
</comment>
<protein>
    <recommendedName>
        <fullName evidence="2">site-specific DNA-methyltransferase (adenine-specific)</fullName>
        <ecNumber evidence="2">2.1.1.72</ecNumber>
    </recommendedName>
</protein>
<dbReference type="Proteomes" id="UP000001868">
    <property type="component" value="Chromosome"/>
</dbReference>
<dbReference type="EC" id="2.1.1.72" evidence="2"/>
<dbReference type="RefSeq" id="WP_012524071.1">
    <property type="nucleotide sequence ID" value="NC_011144.1"/>
</dbReference>
<comment type="similarity">
    <text evidence="1">Belongs to the N(4)/N(6)-methyltransferase family.</text>
</comment>
<evidence type="ECO:0000256" key="5">
    <source>
        <dbReference type="ARBA" id="ARBA00022691"/>
    </source>
</evidence>
<dbReference type="GO" id="GO:0003677">
    <property type="term" value="F:DNA binding"/>
    <property type="evidence" value="ECO:0007669"/>
    <property type="project" value="InterPro"/>
</dbReference>
<sequence>MAFSVLKRASERRSEHLLNDLLVTQGWDLRRPPQGDCLFQHEYRGFPELAEILGRASKSGGGAGVPEALLVDRSSTAATAVIEAKASASDIDKAVAEAQHYAAAFIAAGYPTLAIGLAGVSDDDFRLRVSKWDGAGWAPITYDGKPIGWVPTRADLARLTAPSHPAELRPSIPPQEVLASRADEINRLLREANIKDEFRPAVVAAIMLALWQSGGDLRRDKQWILKDINAACREAFVKAGKAGLANSIRVDAANEKLAERARRIATILERLNVTVLTAEHDYLGQLYETFFRYTGGNTIGQYFTPRHIARMMADLCGVGKDDVILDPACGTGGFLIACMDRILHQHTISRVQMVKVVAKQLNGFESEPVTAALCVANMILRGDGSTGIHQADALTSPEFPAGLATVALTNPPFPHKKTDTPAEAFVDRALEGLQTGGRLAVILPTSTLVKQDKGGWRAQILKHNSLLGVCQLPDELFQPFAAATTSVVLLEKGRPHDPKRKTAFVRLHHDGFVLRKGARIERASEPNEIPAAVEALLNKTEQPGFSGAASVAGAQEWAVGAYIESAPPADVEMREAVDELQRRLASFYTRYAPEVLAQRDAIASGDIAQVAYRSTLSKQKVKNAAEITGSADQIGGRFDIFYGLGEIESREGMAPGRTLIVSPTEQYNGCYGWLDFHTVLEPPFITVARTGSIGEAFVHLEPCAPNSDCLVLLPRKPEWASVPDLLLAASAIRLERWRYNYGRKITPTRIAGVRLAFSEQLRAYTADLCGRFERVIEASLDPYREDMEDERDLEVARARLAELVDGPARLVQGDELRDRLAKIEG</sequence>
<evidence type="ECO:0000256" key="3">
    <source>
        <dbReference type="ARBA" id="ARBA00022603"/>
    </source>
</evidence>
<dbReference type="Pfam" id="PF02384">
    <property type="entry name" value="N6_Mtase"/>
    <property type="match status" value="1"/>
</dbReference>
<evidence type="ECO:0000256" key="1">
    <source>
        <dbReference type="ARBA" id="ARBA00006594"/>
    </source>
</evidence>
<dbReference type="REBASE" id="18739">
    <property type="entry name" value="PzuORF3524P"/>
</dbReference>
<dbReference type="SUPFAM" id="SSF53335">
    <property type="entry name" value="S-adenosyl-L-methionine-dependent methyltransferases"/>
    <property type="match status" value="1"/>
</dbReference>
<evidence type="ECO:0000313" key="10">
    <source>
        <dbReference type="Proteomes" id="UP000001868"/>
    </source>
</evidence>
<organism evidence="9 10">
    <name type="scientific">Phenylobacterium zucineum (strain HLK1)</name>
    <dbReference type="NCBI Taxonomy" id="450851"/>
    <lineage>
        <taxon>Bacteria</taxon>
        <taxon>Pseudomonadati</taxon>
        <taxon>Pseudomonadota</taxon>
        <taxon>Alphaproteobacteria</taxon>
        <taxon>Caulobacterales</taxon>
        <taxon>Caulobacteraceae</taxon>
        <taxon>Phenylobacterium</taxon>
    </lineage>
</organism>
<dbReference type="STRING" id="450851.PHZ_c3524"/>
<dbReference type="InterPro" id="IPR003356">
    <property type="entry name" value="DNA_methylase_A-5"/>
</dbReference>
<evidence type="ECO:0000313" key="9">
    <source>
        <dbReference type="EMBL" id="ACG79933.1"/>
    </source>
</evidence>
<keyword evidence="6" id="KW-0680">Restriction system</keyword>
<gene>
    <name evidence="9" type="ordered locus">PHZ_c3524</name>
</gene>
<evidence type="ECO:0000256" key="4">
    <source>
        <dbReference type="ARBA" id="ARBA00022679"/>
    </source>
</evidence>
<dbReference type="EMBL" id="CP000747">
    <property type="protein sequence ID" value="ACG79933.1"/>
    <property type="molecule type" value="Genomic_DNA"/>
</dbReference>
<dbReference type="PANTHER" id="PTHR42933:SF1">
    <property type="entry name" value="SITE-SPECIFIC DNA-METHYLTRANSFERASE (ADENINE-SPECIFIC)"/>
    <property type="match status" value="1"/>
</dbReference>
<keyword evidence="4 9" id="KW-0808">Transferase</keyword>
<dbReference type="Gene3D" id="3.40.50.150">
    <property type="entry name" value="Vaccinia Virus protein VP39"/>
    <property type="match status" value="1"/>
</dbReference>
<dbReference type="InterPro" id="IPR029063">
    <property type="entry name" value="SAM-dependent_MTases_sf"/>
</dbReference>
<evidence type="ECO:0000259" key="8">
    <source>
        <dbReference type="Pfam" id="PF02384"/>
    </source>
</evidence>
<dbReference type="GO" id="GO:0009007">
    <property type="term" value="F:site-specific DNA-methyltransferase (adenine-specific) activity"/>
    <property type="evidence" value="ECO:0007669"/>
    <property type="project" value="UniProtKB-EC"/>
</dbReference>
<dbReference type="KEGG" id="pzu:PHZ_c3524"/>
<dbReference type="GO" id="GO:0008170">
    <property type="term" value="F:N-methyltransferase activity"/>
    <property type="evidence" value="ECO:0007669"/>
    <property type="project" value="InterPro"/>
</dbReference>
<dbReference type="PANTHER" id="PTHR42933">
    <property type="entry name" value="SLR6095 PROTEIN"/>
    <property type="match status" value="1"/>
</dbReference>
<dbReference type="PRINTS" id="PR00507">
    <property type="entry name" value="N12N6MTFRASE"/>
</dbReference>
<dbReference type="GO" id="GO:0009307">
    <property type="term" value="P:DNA restriction-modification system"/>
    <property type="evidence" value="ECO:0007669"/>
    <property type="project" value="UniProtKB-KW"/>
</dbReference>
<name>B4RD01_PHEZH</name>
<evidence type="ECO:0000256" key="2">
    <source>
        <dbReference type="ARBA" id="ARBA00011900"/>
    </source>
</evidence>
<dbReference type="InterPro" id="IPR051537">
    <property type="entry name" value="DNA_Adenine_Mtase"/>
</dbReference>
<dbReference type="HOGENOM" id="CLU_015410_2_1_5"/>
<keyword evidence="5" id="KW-0949">S-adenosyl-L-methionine</keyword>
<evidence type="ECO:0000256" key="6">
    <source>
        <dbReference type="ARBA" id="ARBA00022747"/>
    </source>
</evidence>
<feature type="domain" description="DNA methylase adenine-specific" evidence="8">
    <location>
        <begin position="279"/>
        <end position="551"/>
    </location>
</feature>
<proteinExistence type="inferred from homology"/>